<dbReference type="Gene3D" id="1.10.357.10">
    <property type="entry name" value="Tetracycline Repressor, domain 2"/>
    <property type="match status" value="1"/>
</dbReference>
<keyword evidence="7" id="KW-1185">Reference proteome</keyword>
<keyword evidence="2 4" id="KW-0238">DNA-binding</keyword>
<reference evidence="6 7" key="1">
    <citation type="journal article" date="2016" name="Int. J. Syst. Evol. Microbiol.">
        <title>Pseudaminobacter manganicus sp. nov., isolated from sludge of a manganese mine.</title>
        <authorList>
            <person name="Li J."/>
            <person name="Huang J."/>
            <person name="Liao S."/>
            <person name="Wang G."/>
        </authorList>
    </citation>
    <scope>NUCLEOTIDE SEQUENCE [LARGE SCALE GENOMIC DNA]</scope>
    <source>
        <strain evidence="6 7">JH-7</strain>
    </source>
</reference>
<dbReference type="Pfam" id="PF09209">
    <property type="entry name" value="CecR_C"/>
    <property type="match status" value="1"/>
</dbReference>
<accession>A0A1V8RNT6</accession>
<sequence length="227" mass="24450">MSKAPIVRGKTPPSQAEATRAALVIAALDLFGRQGFDGTSTREIAASAKANIGSIAYHFGSKDGLRIAAADHIVQTVQAVADQALNQSPDVSLGPEVARAQLRNMLEKMVGFIVASPEAGEIVQFILREMAQPSPALDRIYDGVFEPMHRRLCMMWESATGEPAESERARLTVFTLVGQVVYFRIGREAVLRRMGWQAMGTAESAKVASVAADNLEAILAARMRNAP</sequence>
<dbReference type="PANTHER" id="PTHR30055">
    <property type="entry name" value="HTH-TYPE TRANSCRIPTIONAL REGULATOR RUTR"/>
    <property type="match status" value="1"/>
</dbReference>
<dbReference type="InterPro" id="IPR036271">
    <property type="entry name" value="Tet_transcr_reg_TetR-rel_C_sf"/>
</dbReference>
<dbReference type="InterPro" id="IPR050109">
    <property type="entry name" value="HTH-type_TetR-like_transc_reg"/>
</dbReference>
<feature type="DNA-binding region" description="H-T-H motif" evidence="4">
    <location>
        <begin position="40"/>
        <end position="59"/>
    </location>
</feature>
<dbReference type="STRING" id="1873176.BFN67_04245"/>
<proteinExistence type="predicted"/>
<dbReference type="Pfam" id="PF00440">
    <property type="entry name" value="TetR_N"/>
    <property type="match status" value="1"/>
</dbReference>
<comment type="caution">
    <text evidence="6">The sequence shown here is derived from an EMBL/GenBank/DDBJ whole genome shotgun (WGS) entry which is preliminary data.</text>
</comment>
<dbReference type="InterPro" id="IPR009057">
    <property type="entry name" value="Homeodomain-like_sf"/>
</dbReference>
<dbReference type="GO" id="GO:0000976">
    <property type="term" value="F:transcription cis-regulatory region binding"/>
    <property type="evidence" value="ECO:0007669"/>
    <property type="project" value="TreeGrafter"/>
</dbReference>
<dbReference type="EMBL" id="MDET01000023">
    <property type="protein sequence ID" value="OQM74846.1"/>
    <property type="molecule type" value="Genomic_DNA"/>
</dbReference>
<dbReference type="PANTHER" id="PTHR30055:SF234">
    <property type="entry name" value="HTH-TYPE TRANSCRIPTIONAL REGULATOR BETI"/>
    <property type="match status" value="1"/>
</dbReference>
<dbReference type="RefSeq" id="WP_080920380.1">
    <property type="nucleotide sequence ID" value="NZ_MDET01000023.1"/>
</dbReference>
<evidence type="ECO:0000256" key="4">
    <source>
        <dbReference type="PROSITE-ProRule" id="PRU00335"/>
    </source>
</evidence>
<evidence type="ECO:0000259" key="5">
    <source>
        <dbReference type="PROSITE" id="PS50977"/>
    </source>
</evidence>
<keyword evidence="1" id="KW-0805">Transcription regulation</keyword>
<dbReference type="Gene3D" id="1.10.10.60">
    <property type="entry name" value="Homeodomain-like"/>
    <property type="match status" value="1"/>
</dbReference>
<feature type="domain" description="HTH tetR-type" evidence="5">
    <location>
        <begin position="17"/>
        <end position="77"/>
    </location>
</feature>
<dbReference type="InterPro" id="IPR001647">
    <property type="entry name" value="HTH_TetR"/>
</dbReference>
<organism evidence="6 7">
    <name type="scientific">Manganibacter manganicus</name>
    <dbReference type="NCBI Taxonomy" id="1873176"/>
    <lineage>
        <taxon>Bacteria</taxon>
        <taxon>Pseudomonadati</taxon>
        <taxon>Pseudomonadota</taxon>
        <taxon>Alphaproteobacteria</taxon>
        <taxon>Hyphomicrobiales</taxon>
        <taxon>Phyllobacteriaceae</taxon>
        <taxon>Manganibacter</taxon>
    </lineage>
</organism>
<dbReference type="GO" id="GO:0003700">
    <property type="term" value="F:DNA-binding transcription factor activity"/>
    <property type="evidence" value="ECO:0007669"/>
    <property type="project" value="TreeGrafter"/>
</dbReference>
<evidence type="ECO:0000313" key="6">
    <source>
        <dbReference type="EMBL" id="OQM74846.1"/>
    </source>
</evidence>
<evidence type="ECO:0000256" key="1">
    <source>
        <dbReference type="ARBA" id="ARBA00023015"/>
    </source>
</evidence>
<dbReference type="AlphaFoldDB" id="A0A1V8RNT6"/>
<keyword evidence="3" id="KW-0804">Transcription</keyword>
<gene>
    <name evidence="6" type="ORF">BFN67_04245</name>
</gene>
<dbReference type="PRINTS" id="PR00455">
    <property type="entry name" value="HTHTETR"/>
</dbReference>
<name>A0A1V8RNT6_9HYPH</name>
<dbReference type="InterPro" id="IPR015292">
    <property type="entry name" value="Tscrpt_reg_YbiH_C"/>
</dbReference>
<dbReference type="OrthoDB" id="2356263at2"/>
<evidence type="ECO:0000313" key="7">
    <source>
        <dbReference type="Proteomes" id="UP000191905"/>
    </source>
</evidence>
<dbReference type="SUPFAM" id="SSF48498">
    <property type="entry name" value="Tetracyclin repressor-like, C-terminal domain"/>
    <property type="match status" value="1"/>
</dbReference>
<protein>
    <submittedName>
        <fullName evidence="6">TetR family transcriptional regulator</fullName>
    </submittedName>
</protein>
<dbReference type="PROSITE" id="PS50977">
    <property type="entry name" value="HTH_TETR_2"/>
    <property type="match status" value="1"/>
</dbReference>
<dbReference type="Proteomes" id="UP000191905">
    <property type="component" value="Unassembled WGS sequence"/>
</dbReference>
<evidence type="ECO:0000256" key="2">
    <source>
        <dbReference type="ARBA" id="ARBA00023125"/>
    </source>
</evidence>
<dbReference type="SUPFAM" id="SSF46689">
    <property type="entry name" value="Homeodomain-like"/>
    <property type="match status" value="1"/>
</dbReference>
<evidence type="ECO:0000256" key="3">
    <source>
        <dbReference type="ARBA" id="ARBA00023163"/>
    </source>
</evidence>